<feature type="transmembrane region" description="Helical" evidence="1">
    <location>
        <begin position="24"/>
        <end position="42"/>
    </location>
</feature>
<name>A0A1I7W6E0_HETBA</name>
<keyword evidence="2" id="KW-1185">Reference proteome</keyword>
<reference evidence="3" key="1">
    <citation type="submission" date="2016-11" db="UniProtKB">
        <authorList>
            <consortium name="WormBaseParasite"/>
        </authorList>
    </citation>
    <scope>IDENTIFICATION</scope>
</reference>
<keyword evidence="1" id="KW-0812">Transmembrane</keyword>
<evidence type="ECO:0000256" key="1">
    <source>
        <dbReference type="SAM" id="Phobius"/>
    </source>
</evidence>
<accession>A0A1I7W6E0</accession>
<keyword evidence="1" id="KW-0472">Membrane</keyword>
<keyword evidence="1" id="KW-1133">Transmembrane helix</keyword>
<dbReference type="AlphaFoldDB" id="A0A1I7W6E0"/>
<protein>
    <submittedName>
        <fullName evidence="3">Uncharacterized protein</fullName>
    </submittedName>
</protein>
<evidence type="ECO:0000313" key="2">
    <source>
        <dbReference type="Proteomes" id="UP000095283"/>
    </source>
</evidence>
<sequence>MTVFDIGFKESNPLSQFTHVTTTYLHSTVFLFILMLFLTIIIRFSSPAVIYYDVYLGQFYRILKVEE</sequence>
<evidence type="ECO:0000313" key="3">
    <source>
        <dbReference type="WBParaSite" id="Hba_00168"/>
    </source>
</evidence>
<dbReference type="Proteomes" id="UP000095283">
    <property type="component" value="Unplaced"/>
</dbReference>
<organism evidence="2 3">
    <name type="scientific">Heterorhabditis bacteriophora</name>
    <name type="common">Entomopathogenic nematode worm</name>
    <dbReference type="NCBI Taxonomy" id="37862"/>
    <lineage>
        <taxon>Eukaryota</taxon>
        <taxon>Metazoa</taxon>
        <taxon>Ecdysozoa</taxon>
        <taxon>Nematoda</taxon>
        <taxon>Chromadorea</taxon>
        <taxon>Rhabditida</taxon>
        <taxon>Rhabditina</taxon>
        <taxon>Rhabditomorpha</taxon>
        <taxon>Strongyloidea</taxon>
        <taxon>Heterorhabditidae</taxon>
        <taxon>Heterorhabditis</taxon>
    </lineage>
</organism>
<proteinExistence type="predicted"/>
<dbReference type="WBParaSite" id="Hba_00168">
    <property type="protein sequence ID" value="Hba_00168"/>
    <property type="gene ID" value="Hba_00168"/>
</dbReference>